<dbReference type="InterPro" id="IPR011009">
    <property type="entry name" value="Kinase-like_dom_sf"/>
</dbReference>
<evidence type="ECO:0000313" key="4">
    <source>
        <dbReference type="EMBL" id="CAJ1400534.1"/>
    </source>
</evidence>
<feature type="compositionally biased region" description="Basic and acidic residues" evidence="2">
    <location>
        <begin position="564"/>
        <end position="586"/>
    </location>
</feature>
<feature type="compositionally biased region" description="Basic and acidic residues" evidence="2">
    <location>
        <begin position="509"/>
        <end position="521"/>
    </location>
</feature>
<keyword evidence="1" id="KW-0067">ATP-binding</keyword>
<evidence type="ECO:0000256" key="1">
    <source>
        <dbReference type="PROSITE-ProRule" id="PRU10141"/>
    </source>
</evidence>
<dbReference type="Pfam" id="PF13374">
    <property type="entry name" value="TPR_10"/>
    <property type="match status" value="2"/>
</dbReference>
<name>A0AA36NC37_9DINO</name>
<dbReference type="Gene3D" id="2.120.10.90">
    <property type="entry name" value="DNA gyrase/topoisomerase IV, subunit A, C-terminal"/>
    <property type="match status" value="1"/>
</dbReference>
<keyword evidence="1" id="KW-0547">Nucleotide-binding</keyword>
<dbReference type="SUPFAM" id="SSF56112">
    <property type="entry name" value="Protein kinase-like (PK-like)"/>
    <property type="match status" value="1"/>
</dbReference>
<dbReference type="Pfam" id="PF13424">
    <property type="entry name" value="TPR_12"/>
    <property type="match status" value="1"/>
</dbReference>
<gene>
    <name evidence="4" type="ORF">EVOR1521_LOCUS23854</name>
</gene>
<dbReference type="GO" id="GO:0004672">
    <property type="term" value="F:protein kinase activity"/>
    <property type="evidence" value="ECO:0007669"/>
    <property type="project" value="InterPro"/>
</dbReference>
<dbReference type="PROSITE" id="PS50011">
    <property type="entry name" value="PROTEIN_KINASE_DOM"/>
    <property type="match status" value="1"/>
</dbReference>
<accession>A0AA36NC37</accession>
<dbReference type="InterPro" id="IPR000719">
    <property type="entry name" value="Prot_kinase_dom"/>
</dbReference>
<dbReference type="SMART" id="SM00028">
    <property type="entry name" value="TPR"/>
    <property type="match status" value="5"/>
</dbReference>
<dbReference type="Pfam" id="PF03989">
    <property type="entry name" value="DNA_gyraseA_C"/>
    <property type="match status" value="2"/>
</dbReference>
<proteinExistence type="predicted"/>
<dbReference type="InterPro" id="IPR011990">
    <property type="entry name" value="TPR-like_helical_dom_sf"/>
</dbReference>
<dbReference type="SUPFAM" id="SSF101904">
    <property type="entry name" value="GyrA/ParC C-terminal domain-like"/>
    <property type="match status" value="1"/>
</dbReference>
<feature type="binding site" evidence="1">
    <location>
        <position position="624"/>
    </location>
    <ligand>
        <name>ATP</name>
        <dbReference type="ChEBI" id="CHEBI:30616"/>
    </ligand>
</feature>
<feature type="compositionally biased region" description="Acidic residues" evidence="2">
    <location>
        <begin position="526"/>
        <end position="563"/>
    </location>
</feature>
<organism evidence="4 5">
    <name type="scientific">Effrenium voratum</name>
    <dbReference type="NCBI Taxonomy" id="2562239"/>
    <lineage>
        <taxon>Eukaryota</taxon>
        <taxon>Sar</taxon>
        <taxon>Alveolata</taxon>
        <taxon>Dinophyceae</taxon>
        <taxon>Suessiales</taxon>
        <taxon>Symbiodiniaceae</taxon>
        <taxon>Effrenium</taxon>
    </lineage>
</organism>
<evidence type="ECO:0000259" key="3">
    <source>
        <dbReference type="PROSITE" id="PS50011"/>
    </source>
</evidence>
<dbReference type="AlphaFoldDB" id="A0AA36NC37"/>
<dbReference type="Pfam" id="PF00069">
    <property type="entry name" value="Pkinase"/>
    <property type="match status" value="1"/>
</dbReference>
<reference evidence="4" key="1">
    <citation type="submission" date="2023-08" db="EMBL/GenBank/DDBJ databases">
        <authorList>
            <person name="Chen Y."/>
            <person name="Shah S."/>
            <person name="Dougan E. K."/>
            <person name="Thang M."/>
            <person name="Chan C."/>
        </authorList>
    </citation>
    <scope>NUCLEOTIDE SEQUENCE</scope>
</reference>
<dbReference type="PANTHER" id="PTHR46082:SF6">
    <property type="entry name" value="AAA+ ATPASE DOMAIN-CONTAINING PROTEIN-RELATED"/>
    <property type="match status" value="1"/>
</dbReference>
<dbReference type="InterPro" id="IPR019734">
    <property type="entry name" value="TPR_rpt"/>
</dbReference>
<protein>
    <recommendedName>
        <fullName evidence="3">Protein kinase domain-containing protein</fullName>
    </recommendedName>
</protein>
<dbReference type="Gene3D" id="1.25.40.10">
    <property type="entry name" value="Tetratricopeptide repeat domain"/>
    <property type="match status" value="2"/>
</dbReference>
<dbReference type="SUPFAM" id="SSF48452">
    <property type="entry name" value="TPR-like"/>
    <property type="match status" value="2"/>
</dbReference>
<feature type="region of interest" description="Disordered" evidence="2">
    <location>
        <begin position="504"/>
        <end position="587"/>
    </location>
</feature>
<dbReference type="InterPro" id="IPR006691">
    <property type="entry name" value="GyrA/parC_rep"/>
</dbReference>
<dbReference type="PROSITE" id="PS00107">
    <property type="entry name" value="PROTEIN_KINASE_ATP"/>
    <property type="match status" value="1"/>
</dbReference>
<dbReference type="InterPro" id="IPR053137">
    <property type="entry name" value="NLR-like"/>
</dbReference>
<dbReference type="PANTHER" id="PTHR46082">
    <property type="entry name" value="ATP/GTP-BINDING PROTEIN-RELATED"/>
    <property type="match status" value="1"/>
</dbReference>
<dbReference type="SMART" id="SM00220">
    <property type="entry name" value="S_TKc"/>
    <property type="match status" value="1"/>
</dbReference>
<dbReference type="GO" id="GO:0003677">
    <property type="term" value="F:DNA binding"/>
    <property type="evidence" value="ECO:0007669"/>
    <property type="project" value="InterPro"/>
</dbReference>
<dbReference type="EMBL" id="CAUJNA010003375">
    <property type="protein sequence ID" value="CAJ1400534.1"/>
    <property type="molecule type" value="Genomic_DNA"/>
</dbReference>
<dbReference type="GO" id="GO:0005524">
    <property type="term" value="F:ATP binding"/>
    <property type="evidence" value="ECO:0007669"/>
    <property type="project" value="UniProtKB-UniRule"/>
</dbReference>
<keyword evidence="5" id="KW-1185">Reference proteome</keyword>
<evidence type="ECO:0000313" key="5">
    <source>
        <dbReference type="Proteomes" id="UP001178507"/>
    </source>
</evidence>
<feature type="domain" description="Protein kinase" evidence="3">
    <location>
        <begin position="595"/>
        <end position="728"/>
    </location>
</feature>
<dbReference type="InterPro" id="IPR035516">
    <property type="entry name" value="Gyrase/topoIV_suA_C"/>
</dbReference>
<dbReference type="InterPro" id="IPR017441">
    <property type="entry name" value="Protein_kinase_ATP_BS"/>
</dbReference>
<dbReference type="Gene3D" id="1.10.510.10">
    <property type="entry name" value="Transferase(Phosphotransferase) domain 1"/>
    <property type="match status" value="1"/>
</dbReference>
<dbReference type="GO" id="GO:0003916">
    <property type="term" value="F:DNA topoisomerase activity"/>
    <property type="evidence" value="ECO:0007669"/>
    <property type="project" value="InterPro"/>
</dbReference>
<dbReference type="Proteomes" id="UP001178507">
    <property type="component" value="Unassembled WGS sequence"/>
</dbReference>
<evidence type="ECO:0000256" key="2">
    <source>
        <dbReference type="SAM" id="MobiDB-lite"/>
    </source>
</evidence>
<comment type="caution">
    <text evidence="4">The sequence shown here is derived from an EMBL/GenBank/DDBJ whole genome shotgun (WGS) entry which is preliminary data.</text>
</comment>
<dbReference type="GO" id="GO:0006265">
    <property type="term" value="P:DNA topological change"/>
    <property type="evidence" value="ECO:0007669"/>
    <property type="project" value="InterPro"/>
</dbReference>
<sequence>MPGHDFDALLVFSEHGFVYMLQALDVPLAKKAKCQGTELKDFLPELEDHSITALVTVSQGRLRDQADDFVVLVSKHGFAKKVSLDKFRGLRPGKGLQAMRLDDGDELRWAHKASFNSALVCASADGFLLRVSLGQARGRQTGLAMLAGHAVLWALPSPLSPPRPRPAVALRAFGDAANRARRLRATGAVRSLERRAELPAEAEALDAVGVALLAQQKPVDAEEAFRRALNLRGRGAPWALNNLAVALKSQGPTRYGEAEQLYREAINYREAQNPEMLTSLNNLAVLLKLEGQLPEAEQLYRQALFGRRRLLGNDHPDTLTSINNLATLLATVGQTEQAEELYREALEGCRRRLGEDDLDTLFSADSLGALLFGAGRAEEAEPLFRWAAGGLAKRLGAKDKETLRSQDNLAVALMAMQRLEEAEPLLRKAVAGFREALGADATDTLLAEANLLALMEEKQERDTQMGRSELAEESMDCLAACAVSDLSEKELAAIRAKAAKVRASATAEAKPDNEDSDKEAAPDAPDAPEESDAEEDKAEDDKVDDEKADDEKADDDKADDEKADDEKAEDKEGLRPEAEAWKREEGSVPNGMEKYSFVQRLGQGSFAVVWKARRKSDGRLVAVKQLKQSPESWEACKQLPEVRAAAVPDRRHLVQLLEAVRHGGELFLVFEYIEGSLHHCIATATRRLEDSQIRWAARRLLMALAAVHAAGLVHCDVKHGRPAERAEP</sequence>